<feature type="transmembrane region" description="Helical" evidence="5">
    <location>
        <begin position="221"/>
        <end position="239"/>
    </location>
</feature>
<evidence type="ECO:0000313" key="8">
    <source>
        <dbReference type="Proteomes" id="UP000095085"/>
    </source>
</evidence>
<feature type="transmembrane region" description="Helical" evidence="5">
    <location>
        <begin position="342"/>
        <end position="367"/>
    </location>
</feature>
<feature type="transmembrane region" description="Helical" evidence="5">
    <location>
        <begin position="106"/>
        <end position="126"/>
    </location>
</feature>
<dbReference type="GO" id="GO:0022857">
    <property type="term" value="F:transmembrane transporter activity"/>
    <property type="evidence" value="ECO:0007669"/>
    <property type="project" value="InterPro"/>
</dbReference>
<dbReference type="SUPFAM" id="SSF103473">
    <property type="entry name" value="MFS general substrate transporter"/>
    <property type="match status" value="1"/>
</dbReference>
<feature type="domain" description="Major facilitator superfamily (MFS) profile" evidence="6">
    <location>
        <begin position="68"/>
        <end position="544"/>
    </location>
</feature>
<feature type="transmembrane region" description="Helical" evidence="5">
    <location>
        <begin position="67"/>
        <end position="86"/>
    </location>
</feature>
<keyword evidence="4 5" id="KW-0472">Membrane</keyword>
<dbReference type="AlphaFoldDB" id="A0A1E4RG66"/>
<feature type="transmembrane region" description="Helical" evidence="5">
    <location>
        <begin position="387"/>
        <end position="408"/>
    </location>
</feature>
<feature type="transmembrane region" description="Helical" evidence="5">
    <location>
        <begin position="155"/>
        <end position="172"/>
    </location>
</feature>
<keyword evidence="3 5" id="KW-1133">Transmembrane helix</keyword>
<evidence type="ECO:0000256" key="1">
    <source>
        <dbReference type="ARBA" id="ARBA00004141"/>
    </source>
</evidence>
<organism evidence="7 8">
    <name type="scientific">Hyphopichia burtonii NRRL Y-1933</name>
    <dbReference type="NCBI Taxonomy" id="984485"/>
    <lineage>
        <taxon>Eukaryota</taxon>
        <taxon>Fungi</taxon>
        <taxon>Dikarya</taxon>
        <taxon>Ascomycota</taxon>
        <taxon>Saccharomycotina</taxon>
        <taxon>Pichiomycetes</taxon>
        <taxon>Debaryomycetaceae</taxon>
        <taxon>Hyphopichia</taxon>
    </lineage>
</organism>
<protein>
    <submittedName>
        <fullName evidence="7">MFS general substrate transporter</fullName>
    </submittedName>
</protein>
<gene>
    <name evidence="7" type="ORF">HYPBUDRAFT_158145</name>
</gene>
<evidence type="ECO:0000256" key="3">
    <source>
        <dbReference type="ARBA" id="ARBA00022989"/>
    </source>
</evidence>
<sequence length="544" mass="60233">MSNLEKVLSGGRLSIDEEEYVPGTMHLVDLGDSLNVKKGEGSNIILQPQPSSDINDVLRWSQRKKNLQFGLTWFWAFMAAVVVGWYGPYFTIWLTEFSTDISHLNISSACIFIGLGFGCIFFQPLAMKYGRRGMYLFCTILAIIGNALGSQAKTINYIIVSFLISGFSAAPCDSLVPISSTDVFFVHERSKYISLMILALYAGSFLGPVVAGYIPTWEWCFYVQVIIMAVLFIVLFFLLEDTTFDRSKDSGEKEILEQIKSQDTILQATKSGELTEEQAQKVGTKIKSIISPVKSFNEDNSETDASSIDPTIAKRTYAQKLKVIEFEYGDKRLLMTIFTRPFLLLGFPALIWGGTVYGAQMMWLSLLNNTQSLIFTGSYGFSTSNTGLTNLGPFVGSVLGMFYGGNFVDWLSVKLAERNKGIFEPEFRLYAMIIPTILNSCGLIAYGIAANNKAAWEIPVIIGEVLLGFAMSSSGPICLSYAADCYGNLASESMVLMLFVRNMIGCGFTFGIGPWIDKSGLVETTWLMFMMATKNDQGLLLQNV</sequence>
<keyword evidence="2 5" id="KW-0812">Transmembrane</keyword>
<comment type="subcellular location">
    <subcellularLocation>
        <location evidence="1">Membrane</location>
        <topology evidence="1">Multi-pass membrane protein</topology>
    </subcellularLocation>
</comment>
<dbReference type="InterPro" id="IPR036259">
    <property type="entry name" value="MFS_trans_sf"/>
</dbReference>
<evidence type="ECO:0000256" key="4">
    <source>
        <dbReference type="ARBA" id="ARBA00023136"/>
    </source>
</evidence>
<feature type="transmembrane region" description="Helical" evidence="5">
    <location>
        <begin position="495"/>
        <end position="516"/>
    </location>
</feature>
<evidence type="ECO:0000256" key="2">
    <source>
        <dbReference type="ARBA" id="ARBA00022692"/>
    </source>
</evidence>
<proteinExistence type="predicted"/>
<evidence type="ECO:0000259" key="6">
    <source>
        <dbReference type="PROSITE" id="PS50850"/>
    </source>
</evidence>
<name>A0A1E4RG66_9ASCO</name>
<dbReference type="PANTHER" id="PTHR23502">
    <property type="entry name" value="MAJOR FACILITATOR SUPERFAMILY"/>
    <property type="match status" value="1"/>
</dbReference>
<dbReference type="Gene3D" id="1.20.1250.20">
    <property type="entry name" value="MFS general substrate transporter like domains"/>
    <property type="match status" value="1"/>
</dbReference>
<dbReference type="GO" id="GO:0000324">
    <property type="term" value="C:fungal-type vacuole"/>
    <property type="evidence" value="ECO:0007669"/>
    <property type="project" value="TreeGrafter"/>
</dbReference>
<dbReference type="STRING" id="984485.A0A1E4RG66"/>
<feature type="transmembrane region" description="Helical" evidence="5">
    <location>
        <begin position="133"/>
        <end position="149"/>
    </location>
</feature>
<evidence type="ECO:0000256" key="5">
    <source>
        <dbReference type="SAM" id="Phobius"/>
    </source>
</evidence>
<dbReference type="GeneID" id="30996897"/>
<dbReference type="InterPro" id="IPR020846">
    <property type="entry name" value="MFS_dom"/>
</dbReference>
<feature type="transmembrane region" description="Helical" evidence="5">
    <location>
        <begin position="461"/>
        <end position="483"/>
    </location>
</feature>
<accession>A0A1E4RG66</accession>
<feature type="transmembrane region" description="Helical" evidence="5">
    <location>
        <begin position="192"/>
        <end position="215"/>
    </location>
</feature>
<dbReference type="InterPro" id="IPR011701">
    <property type="entry name" value="MFS"/>
</dbReference>
<reference evidence="8" key="1">
    <citation type="submission" date="2016-05" db="EMBL/GenBank/DDBJ databases">
        <title>Comparative genomics of biotechnologically important yeasts.</title>
        <authorList>
            <consortium name="DOE Joint Genome Institute"/>
            <person name="Riley R."/>
            <person name="Haridas S."/>
            <person name="Wolfe K.H."/>
            <person name="Lopes M.R."/>
            <person name="Hittinger C.T."/>
            <person name="Goker M."/>
            <person name="Salamov A."/>
            <person name="Wisecaver J."/>
            <person name="Long T.M."/>
            <person name="Aerts A.L."/>
            <person name="Barry K."/>
            <person name="Choi C."/>
            <person name="Clum A."/>
            <person name="Coughlan A.Y."/>
            <person name="Deshpande S."/>
            <person name="Douglass A.P."/>
            <person name="Hanson S.J."/>
            <person name="Klenk H.-P."/>
            <person name="Labutti K."/>
            <person name="Lapidus A."/>
            <person name="Lindquist E."/>
            <person name="Lipzen A."/>
            <person name="Meier-Kolthoff J.P."/>
            <person name="Ohm R.A."/>
            <person name="Otillar R.P."/>
            <person name="Pangilinan J."/>
            <person name="Peng Y."/>
            <person name="Rokas A."/>
            <person name="Rosa C.A."/>
            <person name="Scheuner C."/>
            <person name="Sibirny A.A."/>
            <person name="Slot J.C."/>
            <person name="Stielow J.B."/>
            <person name="Sun H."/>
            <person name="Kurtzman C.P."/>
            <person name="Blackwell M."/>
            <person name="Grigoriev I.V."/>
            <person name="Jeffries T.W."/>
        </authorList>
    </citation>
    <scope>NUCLEOTIDE SEQUENCE [LARGE SCALE GENOMIC DNA]</scope>
    <source>
        <strain evidence="8">NRRL Y-1933</strain>
    </source>
</reference>
<dbReference type="GO" id="GO:0005886">
    <property type="term" value="C:plasma membrane"/>
    <property type="evidence" value="ECO:0007669"/>
    <property type="project" value="TreeGrafter"/>
</dbReference>
<dbReference type="RefSeq" id="XP_020075192.1">
    <property type="nucleotide sequence ID" value="XM_020222348.1"/>
</dbReference>
<dbReference type="PROSITE" id="PS50850">
    <property type="entry name" value="MFS"/>
    <property type="match status" value="1"/>
</dbReference>
<dbReference type="Pfam" id="PF07690">
    <property type="entry name" value="MFS_1"/>
    <property type="match status" value="1"/>
</dbReference>
<dbReference type="PANTHER" id="PTHR23502:SF34">
    <property type="entry name" value="PROTEIN HOL1"/>
    <property type="match status" value="1"/>
</dbReference>
<dbReference type="OrthoDB" id="5215911at2759"/>
<evidence type="ECO:0000313" key="7">
    <source>
        <dbReference type="EMBL" id="ODV66125.1"/>
    </source>
</evidence>
<dbReference type="EMBL" id="KV454543">
    <property type="protein sequence ID" value="ODV66125.1"/>
    <property type="molecule type" value="Genomic_DNA"/>
</dbReference>
<dbReference type="Proteomes" id="UP000095085">
    <property type="component" value="Unassembled WGS sequence"/>
</dbReference>
<feature type="transmembrane region" description="Helical" evidence="5">
    <location>
        <begin position="429"/>
        <end position="449"/>
    </location>
</feature>
<keyword evidence="8" id="KW-1185">Reference proteome</keyword>